<dbReference type="GO" id="GO:0005886">
    <property type="term" value="C:plasma membrane"/>
    <property type="evidence" value="ECO:0007669"/>
    <property type="project" value="UniProtKB-SubCell"/>
</dbReference>
<evidence type="ECO:0000256" key="9">
    <source>
        <dbReference type="ARBA" id="ARBA00025157"/>
    </source>
</evidence>
<keyword evidence="3" id="KW-0813">Transport</keyword>
<gene>
    <name evidence="11" type="ORF">ACFQL7_05435</name>
</gene>
<evidence type="ECO:0000313" key="12">
    <source>
        <dbReference type="Proteomes" id="UP001596417"/>
    </source>
</evidence>
<sequence>MKHVVETNDLHLTYPDGTKALNGVNVSFDEAEIVGLIGQNGAGKSTLSKCLNATLTPTEGTVSVEGIDTREKRSSNKIVEKVGYVFQNPDHQLFNRSVWDEIAYGPRNLGMHDEEVSARAQEAAAVAGVRDELFEAHPNSLTKGLRQRVAIASILAMKPSMIIVDEPTTGQDAKQSIEIMNFLRRLKEEDNRTIVIVTHIIPIVQQYCDRVICLKHGRELIEGTPREVFDQPDTLSESAVQASQITRFSYELDKVVPNIRRPYLTVDEAVWDIQSISGGE</sequence>
<comment type="caution">
    <text evidence="11">The sequence shown here is derived from an EMBL/GenBank/DDBJ whole genome shotgun (WGS) entry which is preliminary data.</text>
</comment>
<comment type="similarity">
    <text evidence="2">Belongs to the ABC transporter superfamily.</text>
</comment>
<dbReference type="CDD" id="cd03225">
    <property type="entry name" value="ABC_cobalt_CbiO_domain1"/>
    <property type="match status" value="1"/>
</dbReference>
<dbReference type="InterPro" id="IPR050095">
    <property type="entry name" value="ECF_ABC_transporter_ATP-bd"/>
</dbReference>
<evidence type="ECO:0000256" key="4">
    <source>
        <dbReference type="ARBA" id="ARBA00022475"/>
    </source>
</evidence>
<proteinExistence type="inferred from homology"/>
<protein>
    <submittedName>
        <fullName evidence="11">Energy-coupling factor ABC transporter ATP-binding protein</fullName>
    </submittedName>
</protein>
<dbReference type="PROSITE" id="PS50893">
    <property type="entry name" value="ABC_TRANSPORTER_2"/>
    <property type="match status" value="1"/>
</dbReference>
<comment type="function">
    <text evidence="9">Probably part of an ABC transporter complex. Responsible for energy coupling to the transport system.</text>
</comment>
<dbReference type="Gene3D" id="3.40.50.300">
    <property type="entry name" value="P-loop containing nucleotide triphosphate hydrolases"/>
    <property type="match status" value="1"/>
</dbReference>
<evidence type="ECO:0000259" key="10">
    <source>
        <dbReference type="PROSITE" id="PS50893"/>
    </source>
</evidence>
<keyword evidence="5" id="KW-0547">Nucleotide-binding</keyword>
<keyword evidence="6 11" id="KW-0067">ATP-binding</keyword>
<evidence type="ECO:0000256" key="8">
    <source>
        <dbReference type="ARBA" id="ARBA00023136"/>
    </source>
</evidence>
<dbReference type="InterPro" id="IPR015856">
    <property type="entry name" value="ABC_transpr_CbiO/EcfA_su"/>
</dbReference>
<feature type="domain" description="ABC transporter" evidence="10">
    <location>
        <begin position="5"/>
        <end position="241"/>
    </location>
</feature>
<dbReference type="SMART" id="SM00382">
    <property type="entry name" value="AAA"/>
    <property type="match status" value="1"/>
</dbReference>
<dbReference type="AlphaFoldDB" id="A0ABD5YL99"/>
<keyword evidence="4" id="KW-1003">Cell membrane</keyword>
<dbReference type="FunFam" id="3.40.50.300:FF:000224">
    <property type="entry name" value="Energy-coupling factor transporter ATP-binding protein EcfA"/>
    <property type="match status" value="1"/>
</dbReference>
<dbReference type="RefSeq" id="WP_264555006.1">
    <property type="nucleotide sequence ID" value="NZ_CP109979.1"/>
</dbReference>
<evidence type="ECO:0000256" key="5">
    <source>
        <dbReference type="ARBA" id="ARBA00022741"/>
    </source>
</evidence>
<dbReference type="SUPFAM" id="SSF52540">
    <property type="entry name" value="P-loop containing nucleoside triphosphate hydrolases"/>
    <property type="match status" value="1"/>
</dbReference>
<dbReference type="Pfam" id="PF00005">
    <property type="entry name" value="ABC_tran"/>
    <property type="match status" value="1"/>
</dbReference>
<evidence type="ECO:0000313" key="11">
    <source>
        <dbReference type="EMBL" id="MFC7189342.1"/>
    </source>
</evidence>
<evidence type="ECO:0000256" key="2">
    <source>
        <dbReference type="ARBA" id="ARBA00005417"/>
    </source>
</evidence>
<dbReference type="GO" id="GO:0005524">
    <property type="term" value="F:ATP binding"/>
    <property type="evidence" value="ECO:0007669"/>
    <property type="project" value="UniProtKB-KW"/>
</dbReference>
<dbReference type="EMBL" id="JBHTAX010000001">
    <property type="protein sequence ID" value="MFC7189342.1"/>
    <property type="molecule type" value="Genomic_DNA"/>
</dbReference>
<dbReference type="InterPro" id="IPR003439">
    <property type="entry name" value="ABC_transporter-like_ATP-bd"/>
</dbReference>
<dbReference type="InterPro" id="IPR003593">
    <property type="entry name" value="AAA+_ATPase"/>
</dbReference>
<organism evidence="11 12">
    <name type="scientific">Halocatena marina</name>
    <dbReference type="NCBI Taxonomy" id="2934937"/>
    <lineage>
        <taxon>Archaea</taxon>
        <taxon>Methanobacteriati</taxon>
        <taxon>Methanobacteriota</taxon>
        <taxon>Stenosarchaea group</taxon>
        <taxon>Halobacteria</taxon>
        <taxon>Halobacteriales</taxon>
        <taxon>Natronomonadaceae</taxon>
        <taxon>Halocatena</taxon>
    </lineage>
</organism>
<comment type="subcellular location">
    <subcellularLocation>
        <location evidence="1">Cell membrane</location>
    </subcellularLocation>
</comment>
<dbReference type="Proteomes" id="UP001596417">
    <property type="component" value="Unassembled WGS sequence"/>
</dbReference>
<evidence type="ECO:0000256" key="1">
    <source>
        <dbReference type="ARBA" id="ARBA00004236"/>
    </source>
</evidence>
<dbReference type="InterPro" id="IPR027417">
    <property type="entry name" value="P-loop_NTPase"/>
</dbReference>
<accession>A0ABD5YL99</accession>
<reference evidence="11 12" key="1">
    <citation type="journal article" date="2019" name="Int. J. Syst. Evol. Microbiol.">
        <title>The Global Catalogue of Microorganisms (GCM) 10K type strain sequencing project: providing services to taxonomists for standard genome sequencing and annotation.</title>
        <authorList>
            <consortium name="The Broad Institute Genomics Platform"/>
            <consortium name="The Broad Institute Genome Sequencing Center for Infectious Disease"/>
            <person name="Wu L."/>
            <person name="Ma J."/>
        </authorList>
    </citation>
    <scope>NUCLEOTIDE SEQUENCE [LARGE SCALE GENOMIC DNA]</scope>
    <source>
        <strain evidence="11 12">RDMS1</strain>
    </source>
</reference>
<keyword evidence="12" id="KW-1185">Reference proteome</keyword>
<name>A0ABD5YL99_9EURY</name>
<evidence type="ECO:0000256" key="6">
    <source>
        <dbReference type="ARBA" id="ARBA00022840"/>
    </source>
</evidence>
<evidence type="ECO:0000256" key="7">
    <source>
        <dbReference type="ARBA" id="ARBA00022967"/>
    </source>
</evidence>
<dbReference type="PANTHER" id="PTHR43553">
    <property type="entry name" value="HEAVY METAL TRANSPORTER"/>
    <property type="match status" value="1"/>
</dbReference>
<evidence type="ECO:0000256" key="3">
    <source>
        <dbReference type="ARBA" id="ARBA00022448"/>
    </source>
</evidence>
<keyword evidence="8" id="KW-0472">Membrane</keyword>
<dbReference type="GeneID" id="76198914"/>
<keyword evidence="7" id="KW-1278">Translocase</keyword>
<dbReference type="PANTHER" id="PTHR43553:SF21">
    <property type="entry name" value="ABC TRANSPORTER ATP-BINDING PROTEIN MA_1418-RELATED"/>
    <property type="match status" value="1"/>
</dbReference>